<sequence length="583" mass="60639">MKITTSRSRGAAAFVASLTLLGGAASVVATPASAEPGNCDTTFDMADFASLEEGDGATVTTKTVVRGTEPKEFVGTVLGKIDGGIAPGVDMIMVDFSSAAGDTAIDENGIWAGMSGSPVYTESGELLGAVAYGLAWGPSPIAGVTPYEDMDDYAPAAPAREVQVGAKAARAIAADSDVSRSQAQQGFAQLPMSMGFSGLSQQRVKQLKKKGPDYLHTRGMRATGAASAAVDAGPADLVAGGNLGAAISYGDITAGGVGTVTSVCDDWLIGFGHPMTYGGKTSLGLMPADAIYVQKDLIASFKVANMGTPAGTILQDRLTGISGTVGQTPDETDVTSTVVYGNRDRTGSSASLVQDYNADITFSQILANHDVVVDAIQGGTEAATFTVEGTDADGAPFTIEFGDRYTSEWDISFESIWDIADVMWVMSSMQDVQVTSVDATADVTDDTAMYRMKKVEQKRGGSWTTVNRRRPAVVKQGGTLQLRATIANADGSKRVPLVVEVPKRTSRGGFLEVTGGASMWSGDVYDAETPAEMEAALEGMARNDEVVALLHVTRGDAGPAQAVSAPQDLVVRGGKFIDVRIRR</sequence>
<feature type="domain" description="Peptidase S55" evidence="2">
    <location>
        <begin position="1"/>
        <end position="166"/>
    </location>
</feature>
<evidence type="ECO:0000313" key="3">
    <source>
        <dbReference type="EMBL" id="MFD1948670.1"/>
    </source>
</evidence>
<protein>
    <recommendedName>
        <fullName evidence="2">Peptidase S55 domain-containing protein</fullName>
    </recommendedName>
</protein>
<dbReference type="EMBL" id="JBHUGD010000004">
    <property type="protein sequence ID" value="MFD1948670.1"/>
    <property type="molecule type" value="Genomic_DNA"/>
</dbReference>
<gene>
    <name evidence="3" type="ORF">ACFSDE_17850</name>
</gene>
<name>A0ABW4TRW1_9ACTN</name>
<proteinExistence type="predicted"/>
<feature type="chain" id="PRO_5045497807" description="Peptidase S55 domain-containing protein" evidence="1">
    <location>
        <begin position="35"/>
        <end position="583"/>
    </location>
</feature>
<accession>A0ABW4TRW1</accession>
<dbReference type="RefSeq" id="WP_343921784.1">
    <property type="nucleotide sequence ID" value="NZ_BAAAJT010000003.1"/>
</dbReference>
<keyword evidence="4" id="KW-1185">Reference proteome</keyword>
<keyword evidence="1" id="KW-0732">Signal</keyword>
<feature type="signal peptide" evidence="1">
    <location>
        <begin position="1"/>
        <end position="34"/>
    </location>
</feature>
<evidence type="ECO:0000256" key="1">
    <source>
        <dbReference type="SAM" id="SignalP"/>
    </source>
</evidence>
<dbReference type="Proteomes" id="UP001597351">
    <property type="component" value="Unassembled WGS sequence"/>
</dbReference>
<evidence type="ECO:0000259" key="2">
    <source>
        <dbReference type="PROSITE" id="PS51494"/>
    </source>
</evidence>
<organism evidence="3 4">
    <name type="scientific">Nocardioides aestuarii</name>
    <dbReference type="NCBI Taxonomy" id="252231"/>
    <lineage>
        <taxon>Bacteria</taxon>
        <taxon>Bacillati</taxon>
        <taxon>Actinomycetota</taxon>
        <taxon>Actinomycetes</taxon>
        <taxon>Propionibacteriales</taxon>
        <taxon>Nocardioidaceae</taxon>
        <taxon>Nocardioides</taxon>
    </lineage>
</organism>
<dbReference type="PROSITE" id="PS51494">
    <property type="entry name" value="SPOIVB"/>
    <property type="match status" value="1"/>
</dbReference>
<dbReference type="InterPro" id="IPR008763">
    <property type="entry name" value="Peptidase_S55"/>
</dbReference>
<reference evidence="4" key="1">
    <citation type="journal article" date="2019" name="Int. J. Syst. Evol. Microbiol.">
        <title>The Global Catalogue of Microorganisms (GCM) 10K type strain sequencing project: providing services to taxonomists for standard genome sequencing and annotation.</title>
        <authorList>
            <consortium name="The Broad Institute Genomics Platform"/>
            <consortium name="The Broad Institute Genome Sequencing Center for Infectious Disease"/>
            <person name="Wu L."/>
            <person name="Ma J."/>
        </authorList>
    </citation>
    <scope>NUCLEOTIDE SEQUENCE [LARGE SCALE GENOMIC DNA]</scope>
    <source>
        <strain evidence="4">CGMCC 1.12477</strain>
    </source>
</reference>
<evidence type="ECO:0000313" key="4">
    <source>
        <dbReference type="Proteomes" id="UP001597351"/>
    </source>
</evidence>
<comment type="caution">
    <text evidence="3">The sequence shown here is derived from an EMBL/GenBank/DDBJ whole genome shotgun (WGS) entry which is preliminary data.</text>
</comment>